<dbReference type="EMBL" id="VIFK01000055">
    <property type="protein sequence ID" value="TQE99530.1"/>
    <property type="molecule type" value="Genomic_DNA"/>
</dbReference>
<organism evidence="1 2">
    <name type="scientific">Spiribacter salinus</name>
    <dbReference type="NCBI Taxonomy" id="1335746"/>
    <lineage>
        <taxon>Bacteria</taxon>
        <taxon>Pseudomonadati</taxon>
        <taxon>Pseudomonadota</taxon>
        <taxon>Gammaproteobacteria</taxon>
        <taxon>Chromatiales</taxon>
        <taxon>Ectothiorhodospiraceae</taxon>
        <taxon>Spiribacter</taxon>
    </lineage>
</organism>
<dbReference type="Proteomes" id="UP000315400">
    <property type="component" value="Unassembled WGS sequence"/>
</dbReference>
<sequence>MTTFYTNKSNATHAARKAVAKADFPADFNIVAQKDGTFAYELLDMTPEAPARTGRGGGRKFMTGVGVRRSDYDGITTGAKIFQVCDFLAKRMDPTVPYRCHVVRMCKVLGIKESSARAGYTHWKQVRKLDSRAGRPTEEAEHEFEQLVATLQ</sequence>
<reference evidence="1 2" key="1">
    <citation type="submission" date="2019-06" db="EMBL/GenBank/DDBJ databases">
        <title>Metagenome assembled Genome of Spiribacter salinus SL48-SHIP from the microbial mat of Salt Lake 48 (Novosibirsk region, Russia).</title>
        <authorList>
            <person name="Shipova A."/>
            <person name="Rozanov A.S."/>
            <person name="Bryanskaya A.V."/>
            <person name="Peltek S.E."/>
        </authorList>
    </citation>
    <scope>NUCLEOTIDE SEQUENCE [LARGE SCALE GENOMIC DNA]</scope>
    <source>
        <strain evidence="1">SL48-SHIP-2</strain>
    </source>
</reference>
<evidence type="ECO:0000313" key="1">
    <source>
        <dbReference type="EMBL" id="TQE99530.1"/>
    </source>
</evidence>
<protein>
    <submittedName>
        <fullName evidence="1">Uncharacterized protein</fullName>
    </submittedName>
</protein>
<dbReference type="AlphaFoldDB" id="A0A540VRZ4"/>
<gene>
    <name evidence="1" type="ORF">FKY71_08105</name>
</gene>
<name>A0A540VRZ4_9GAMM</name>
<accession>A0A540VRZ4</accession>
<evidence type="ECO:0000313" key="2">
    <source>
        <dbReference type="Proteomes" id="UP000315400"/>
    </source>
</evidence>
<comment type="caution">
    <text evidence="1">The sequence shown here is derived from an EMBL/GenBank/DDBJ whole genome shotgun (WGS) entry which is preliminary data.</text>
</comment>
<proteinExistence type="predicted"/>